<dbReference type="InterPro" id="IPR012334">
    <property type="entry name" value="Pectin_lyas_fold"/>
</dbReference>
<dbReference type="Pfam" id="PF18783">
    <property type="entry name" value="IPU_b_solenoid"/>
    <property type="match status" value="1"/>
</dbReference>
<feature type="domain" description="Glycoside hydrolase family 49 N-terminal" evidence="7">
    <location>
        <begin position="30"/>
        <end position="242"/>
    </location>
</feature>
<dbReference type="SUPFAM" id="SSF51126">
    <property type="entry name" value="Pectin lyase-like"/>
    <property type="match status" value="1"/>
</dbReference>
<dbReference type="PANTHER" id="PTHR24198">
    <property type="entry name" value="ANKYRIN REPEAT AND PROTEIN KINASE DOMAIN-CONTAINING PROTEIN"/>
    <property type="match status" value="1"/>
</dbReference>
<dbReference type="InterPro" id="IPR002110">
    <property type="entry name" value="Ankyrin_rpt"/>
</dbReference>
<dbReference type="InterPro" id="IPR023226">
    <property type="entry name" value="Glyco_hydro_49_N_dom"/>
</dbReference>
<accession>A0AAD5RSK3</accession>
<dbReference type="InterPro" id="IPR035953">
    <property type="entry name" value="Dextranase_N-ter"/>
</dbReference>
<dbReference type="InterPro" id="IPR056884">
    <property type="entry name" value="NPHP3-like_N"/>
</dbReference>
<keyword evidence="10" id="KW-1185">Reference proteome</keyword>
<dbReference type="InterPro" id="IPR036770">
    <property type="entry name" value="Ankyrin_rpt-contain_sf"/>
</dbReference>
<comment type="caution">
    <text evidence="9">The sequence shown here is derived from an EMBL/GenBank/DDBJ whole genome shotgun (WGS) entry which is preliminary data.</text>
</comment>
<evidence type="ECO:0000259" key="6">
    <source>
        <dbReference type="Pfam" id="PF03718"/>
    </source>
</evidence>
<dbReference type="Gene3D" id="1.25.40.20">
    <property type="entry name" value="Ankyrin repeat-containing domain"/>
    <property type="match status" value="3"/>
</dbReference>
<evidence type="ECO:0000259" key="5">
    <source>
        <dbReference type="Pfam" id="PF01048"/>
    </source>
</evidence>
<dbReference type="SUPFAM" id="SSF101596">
    <property type="entry name" value="Dextranase, N-terminal domain"/>
    <property type="match status" value="1"/>
</dbReference>
<feature type="repeat" description="ANK" evidence="3">
    <location>
        <begin position="2295"/>
        <end position="2328"/>
    </location>
</feature>
<dbReference type="PROSITE" id="PS50088">
    <property type="entry name" value="ANK_REPEAT"/>
    <property type="match status" value="2"/>
</dbReference>
<keyword evidence="2 3" id="KW-0040">ANK repeat</keyword>
<dbReference type="SUPFAM" id="SSF48403">
    <property type="entry name" value="Ankyrin repeat"/>
    <property type="match status" value="2"/>
</dbReference>
<dbReference type="Pfam" id="PF24883">
    <property type="entry name" value="NPHP3_N"/>
    <property type="match status" value="1"/>
</dbReference>
<dbReference type="InterPro" id="IPR000845">
    <property type="entry name" value="Nucleoside_phosphorylase_d"/>
</dbReference>
<dbReference type="PANTHER" id="PTHR24198:SF165">
    <property type="entry name" value="ANKYRIN REPEAT-CONTAINING PROTEIN-RELATED"/>
    <property type="match status" value="1"/>
</dbReference>
<dbReference type="Pfam" id="PF12796">
    <property type="entry name" value="Ank_2"/>
    <property type="match status" value="5"/>
</dbReference>
<organism evidence="9 10">
    <name type="scientific">Zalerion maritima</name>
    <dbReference type="NCBI Taxonomy" id="339359"/>
    <lineage>
        <taxon>Eukaryota</taxon>
        <taxon>Fungi</taxon>
        <taxon>Dikarya</taxon>
        <taxon>Ascomycota</taxon>
        <taxon>Pezizomycotina</taxon>
        <taxon>Sordariomycetes</taxon>
        <taxon>Lulworthiomycetidae</taxon>
        <taxon>Lulworthiales</taxon>
        <taxon>Lulworthiaceae</taxon>
        <taxon>Zalerion</taxon>
    </lineage>
</organism>
<dbReference type="InterPro" id="IPR011050">
    <property type="entry name" value="Pectin_lyase_fold/virulence"/>
</dbReference>
<dbReference type="InterPro" id="IPR005192">
    <property type="entry name" value="Glyco_hydro_49_C"/>
</dbReference>
<dbReference type="SMART" id="SM00248">
    <property type="entry name" value="ANK"/>
    <property type="match status" value="15"/>
</dbReference>
<dbReference type="Pfam" id="PF01048">
    <property type="entry name" value="PNP_UDP_1"/>
    <property type="match status" value="1"/>
</dbReference>
<evidence type="ECO:0000259" key="7">
    <source>
        <dbReference type="Pfam" id="PF17433"/>
    </source>
</evidence>
<dbReference type="EMBL" id="JAKWBI020000105">
    <property type="protein sequence ID" value="KAJ2902704.1"/>
    <property type="molecule type" value="Genomic_DNA"/>
</dbReference>
<feature type="domain" description="Nephrocystin 3-like N-terminal" evidence="8">
    <location>
        <begin position="1152"/>
        <end position="1322"/>
    </location>
</feature>
<feature type="chain" id="PRO_5042067851" evidence="4">
    <location>
        <begin position="23"/>
        <end position="2394"/>
    </location>
</feature>
<feature type="repeat" description="ANK" evidence="3">
    <location>
        <begin position="1998"/>
        <end position="2031"/>
    </location>
</feature>
<evidence type="ECO:0000313" key="9">
    <source>
        <dbReference type="EMBL" id="KAJ2902704.1"/>
    </source>
</evidence>
<dbReference type="Gene3D" id="3.40.50.1580">
    <property type="entry name" value="Nucleoside phosphorylase domain"/>
    <property type="match status" value="1"/>
</dbReference>
<dbReference type="SUPFAM" id="SSF53167">
    <property type="entry name" value="Purine and uridine phosphorylases"/>
    <property type="match status" value="1"/>
</dbReference>
<evidence type="ECO:0000259" key="8">
    <source>
        <dbReference type="Pfam" id="PF24883"/>
    </source>
</evidence>
<dbReference type="Pfam" id="PF03718">
    <property type="entry name" value="Glyco_hydro_49"/>
    <property type="match status" value="1"/>
</dbReference>
<dbReference type="Pfam" id="PF17433">
    <property type="entry name" value="Glyco_hydro_49N"/>
    <property type="match status" value="1"/>
</dbReference>
<dbReference type="InterPro" id="IPR035994">
    <property type="entry name" value="Nucleoside_phosphorylase_sf"/>
</dbReference>
<name>A0AAD5RSK3_9PEZI</name>
<dbReference type="Gene3D" id="3.40.50.300">
    <property type="entry name" value="P-loop containing nucleotide triphosphate hydrolases"/>
    <property type="match status" value="1"/>
</dbReference>
<keyword evidence="1" id="KW-0677">Repeat</keyword>
<evidence type="ECO:0000313" key="10">
    <source>
        <dbReference type="Proteomes" id="UP001201980"/>
    </source>
</evidence>
<dbReference type="InterPro" id="IPR041274">
    <property type="entry name" value="IPU_b_solenoid"/>
</dbReference>
<feature type="domain" description="Glycoside hydrolase family 49 C-terminal" evidence="6">
    <location>
        <begin position="508"/>
        <end position="617"/>
    </location>
</feature>
<evidence type="ECO:0000256" key="3">
    <source>
        <dbReference type="PROSITE-ProRule" id="PRU00023"/>
    </source>
</evidence>
<dbReference type="GO" id="GO:0004553">
    <property type="term" value="F:hydrolase activity, hydrolyzing O-glycosyl compounds"/>
    <property type="evidence" value="ECO:0007669"/>
    <property type="project" value="InterPro"/>
</dbReference>
<dbReference type="InterPro" id="IPR027417">
    <property type="entry name" value="P-loop_NTPase"/>
</dbReference>
<dbReference type="Gene3D" id="2.60.350.10">
    <property type="entry name" value="Dextranase, N-terminal"/>
    <property type="match status" value="1"/>
</dbReference>
<protein>
    <submittedName>
        <fullName evidence="9">NB-ARC and ankyrin domain protein</fullName>
    </submittedName>
</protein>
<sequence>MATSLRNLAILALAGISTVAVADDKVSTGNATADNDALQTWWHPTGEINFKTAVREENVRQSHVYSTWVKSTTEMNDTYFNSFVYESIARNGMGKASSPTNLSAIGEDYDSVTVEEAIWMTMAWTQFLYSSDAWVRISRHGDNPSNSSNVVVRPTNLGLTVTDDGEGNVYVLVPHTKSGLRFSVEFKDNLYEYRNGCPGTDCDSVQDWFEDEDNYYSPLTDDRNPVMSVEPHDSLLVFASPFPSEEEEEDLVPAFGGEDTYAVSPGLVNTDHLASIGESTVYFPPGAYWMTGTSHLSVSPAVSWVYLAPGAYVKGAVQFNTTAAQVRATGFGVLSGEQYVYQANKLLGYENTKSNDDCLRMWEGWSYDGTVQTFLLHGVTTANPSFNSIDWRGDLDSIVVEQRDYKQVGAWFEQTDGTTLYTGSSVRDTFYHSNDDTIKTYGSDIDVRDVVVWKGKTAPIVQLGWFSRNMNNVTVDGVDVVHSRWTSNGSHPSIIGANQIYMIDEDDTTTAHVDRTVQDIYFGNIRAEGISGNLFRICPLANYRNFTIENIWLEEQSRRENGIFRSELPVWGDEDGNEVTIRGFTVRDFYVGDEKIEMGKGNWGPNDLGGLNIPDEFLDGGVVVDVLPFHGRRDTATPAMHEGQLGSIIVTFCSIPRSSQLTVTANHRQLRLRELNKQPRLFARSASPPLPESTPWKFYTKNTMDDNLPHLINDACSASGLLGSTPDNANPDNLTHLSPLPQKRSSTISQKLELHKRRKTLQERPATRADFEVAIFCALPLEASAVLAQFDYRWDGNGPPFDKAPSDANAYTTGSIGRHNVVLVHIPNMGKGSAAVAAADCLHSFQSIRLALLVGICGGVPQDSNGEEILLGDVVISDGVVQYDLGRRLADRLVRKQTIEESLERQSSEIRGLLAKMKSDKTEIQETVADTLRSAAHPVRSPGRDKDKLFKAAYRHKHQYLTCYVCAACSSRSDPACEEAIHSSCAELGCHNEELISRRHIAAREDRLFSPVVHIGRFASGDSVMRSSEDRDEIAKSEFVIAFEMEAAGIWQRFPGNAVVIKGVCDYSDSHKNKSWQAYAASTAAAGMRVFLDHFTPAVPLPSDDRQLLSRSSTIQFTENQAQRKRDMMLESLNFDQIDARQLGIENAHTETLEWLHETPEYVDWLDPDRKSNDRHRLLWIKGKPGSGKSTLMKFILNKAKDSMKGSIIISFFFHARGDDLQRSTIGMYRSLLLQLFQKEPALQHVFDTIETFSRGHVTWTIQALKHVFAQALKSLRCSVACFVDALDECDEDAVRDMVLFLEHGCKLVPDPHTFRVCFSSRHYPYINIGAGVELVLDTQDGHISDIVQYVDSMLRIGDDPEARDIKQEVHTKSAGIFMWVVLVVRILNKEYDRGRTSALRARLQDIPSDLHALFRDILTRDRSGQHQLLLCLQWVLFARHPLKPEQLLSVIILDTESEAMPSSVARKYDVRRFLLDCSKGLVEVTRSRTKPTAQFIHESVRDFFLKENGLDILWSEANQTLQGWNHDRLKQSCLKYMRMVESSGVLPKESPDRLPKATANKFPFLEYAVGNVLFHADRAEEGGISQATFIHEFPRRSWIRLRNLLERYPVRRHTPNASMLYLLAEFGCPHLVRICKPSSSSMLLPGEERYGPPFFAALAVGGAETTRSFLESGLEHSDVAPLFRQKYEQAIQIGLEIGSLGQTFEFSKLTSLECLMTQCNPVIFEFVIQMEMRNSGYTPGLYQQHGSKSRSSHSMLLAPTLFLSDGPLVMAAAYGDYDGMEKILADEKFSGRNIVDGSGNTPLLLAVSHCNRSTVQVRLLKLKELEVNVGNFDKETPLMVAARRGHEGIVSDLLGVKDIDPNIPDGTGTTPLMAAVEKGHRGVIFILLNAERVDPSLSDEMGRTTLLLAIEKGNEAVVFRLLSLAKKNYIGHQTLNAAIRMGSEYVVSRLLVESKINPESIQPGIEHLVAAIKVGDEKTVSKLLEHRSINPNSPWLDGHTPLSLAVEMGDKKIVSRLLKHKGIDPTILGKHGRTLLSTAVGMGDKKMVSILLEDRRINPNSPGVDGHTALWQAIQQGREEVALKLLEDEKVDPTIGDSSGNTPLVVAIQCREERVVSRLLKHRRAKRNVSGHEVRTSLEPSADSGRENFLSPLLEHQNVSSIVGDCWGVESTFFDLLNLELIGPNLQDKGGRSALSWASERGDAGAIEQLLRRGECDANLEDNIGWSPLHYAAAAGQCIAVGLFQTWGGGDVDFDREASGGSTPLSLAAGWDRHNVVEKLVETGKVDVNSKDADGNTPLLKAIYRGHLETVKCLLHWSQVDVNSQNDEGQTPLMVALGHFFGATPKKFVRCLMQTGKIDLTLRDEGGDTALGIAMSMGLKDCVEMILEAGGTE</sequence>
<keyword evidence="4" id="KW-0732">Signal</keyword>
<dbReference type="PROSITE" id="PS50297">
    <property type="entry name" value="ANK_REP_REGION"/>
    <property type="match status" value="1"/>
</dbReference>
<dbReference type="Proteomes" id="UP001201980">
    <property type="component" value="Unassembled WGS sequence"/>
</dbReference>
<gene>
    <name evidence="9" type="ORF">MKZ38_000214</name>
</gene>
<dbReference type="InterPro" id="IPR041402">
    <property type="entry name" value="B_solenoid_dext"/>
</dbReference>
<proteinExistence type="predicted"/>
<reference evidence="9" key="1">
    <citation type="submission" date="2022-07" db="EMBL/GenBank/DDBJ databases">
        <title>Draft genome sequence of Zalerion maritima ATCC 34329, a (micro)plastics degrading marine fungus.</title>
        <authorList>
            <person name="Paco A."/>
            <person name="Goncalves M.F.M."/>
            <person name="Rocha-Santos T.A.P."/>
            <person name="Alves A."/>
        </authorList>
    </citation>
    <scope>NUCLEOTIDE SEQUENCE</scope>
    <source>
        <strain evidence="9">ATCC 34329</strain>
    </source>
</reference>
<feature type="domain" description="Nucleoside phosphorylase" evidence="5">
    <location>
        <begin position="773"/>
        <end position="1051"/>
    </location>
</feature>
<dbReference type="GO" id="GO:0009116">
    <property type="term" value="P:nucleoside metabolic process"/>
    <property type="evidence" value="ECO:0007669"/>
    <property type="project" value="InterPro"/>
</dbReference>
<evidence type="ECO:0000256" key="2">
    <source>
        <dbReference type="ARBA" id="ARBA00023043"/>
    </source>
</evidence>
<dbReference type="SUPFAM" id="SSF52540">
    <property type="entry name" value="P-loop containing nucleoside triphosphate hydrolases"/>
    <property type="match status" value="1"/>
</dbReference>
<evidence type="ECO:0000256" key="4">
    <source>
        <dbReference type="SAM" id="SignalP"/>
    </source>
</evidence>
<dbReference type="Gene3D" id="2.160.20.10">
    <property type="entry name" value="Single-stranded right-handed beta-helix, Pectin lyase-like"/>
    <property type="match status" value="1"/>
</dbReference>
<dbReference type="Pfam" id="PF18841">
    <property type="entry name" value="B_solenoid_dext"/>
    <property type="match status" value="1"/>
</dbReference>
<feature type="signal peptide" evidence="4">
    <location>
        <begin position="1"/>
        <end position="22"/>
    </location>
</feature>
<evidence type="ECO:0000256" key="1">
    <source>
        <dbReference type="ARBA" id="ARBA00022737"/>
    </source>
</evidence>